<dbReference type="GO" id="GO:0019722">
    <property type="term" value="P:calcium-mediated signaling"/>
    <property type="evidence" value="ECO:0007669"/>
    <property type="project" value="TreeGrafter"/>
</dbReference>
<feature type="chain" id="PRO_5028409894" evidence="7">
    <location>
        <begin position="21"/>
        <end position="118"/>
    </location>
</feature>
<name>A0A6P5X944_DURZI</name>
<dbReference type="AlphaFoldDB" id="A0A6P5X944"/>
<keyword evidence="6" id="KW-1015">Disulfide bond</keyword>
<evidence type="ECO:0000256" key="2">
    <source>
        <dbReference type="ARBA" id="ARBA00009178"/>
    </source>
</evidence>
<dbReference type="KEGG" id="dzi:111281287"/>
<dbReference type="PANTHER" id="PTHR33136:SF89">
    <property type="entry name" value="PROTEIN RALF-LIKE 19"/>
    <property type="match status" value="1"/>
</dbReference>
<evidence type="ECO:0000256" key="4">
    <source>
        <dbReference type="ARBA" id="ARBA00022702"/>
    </source>
</evidence>
<evidence type="ECO:0000256" key="7">
    <source>
        <dbReference type="SAM" id="SignalP"/>
    </source>
</evidence>
<dbReference type="GO" id="GO:0040008">
    <property type="term" value="P:regulation of growth"/>
    <property type="evidence" value="ECO:0007669"/>
    <property type="project" value="UniProtKB-ARBA"/>
</dbReference>
<keyword evidence="8" id="KW-1185">Reference proteome</keyword>
<dbReference type="RefSeq" id="XP_022724743.1">
    <property type="nucleotide sequence ID" value="XM_022869008.1"/>
</dbReference>
<accession>A0A6P5X944</accession>
<dbReference type="GO" id="GO:0005179">
    <property type="term" value="F:hormone activity"/>
    <property type="evidence" value="ECO:0007669"/>
    <property type="project" value="UniProtKB-KW"/>
</dbReference>
<dbReference type="InterPro" id="IPR008801">
    <property type="entry name" value="RALF"/>
</dbReference>
<dbReference type="Pfam" id="PF05498">
    <property type="entry name" value="RALF"/>
    <property type="match status" value="1"/>
</dbReference>
<sequence>MGCKFWLMFLLLALAMVAESTVFDEASWDLDHFGNDDINSCIGGHCNVEDGTETLMDSEITRRQLAQGKRYISYGALKANSIPCNRRGQSYYNCQSRRKANPYNRGCSVITHCYRFTS</sequence>
<keyword evidence="3" id="KW-0964">Secreted</keyword>
<evidence type="ECO:0000256" key="1">
    <source>
        <dbReference type="ARBA" id="ARBA00004613"/>
    </source>
</evidence>
<keyword evidence="4" id="KW-0372">Hormone</keyword>
<comment type="subcellular location">
    <subcellularLocation>
        <location evidence="1">Secreted</location>
    </subcellularLocation>
</comment>
<evidence type="ECO:0000256" key="3">
    <source>
        <dbReference type="ARBA" id="ARBA00022525"/>
    </source>
</evidence>
<dbReference type="GO" id="GO:0005576">
    <property type="term" value="C:extracellular region"/>
    <property type="evidence" value="ECO:0007669"/>
    <property type="project" value="UniProtKB-SubCell"/>
</dbReference>
<dbReference type="PANTHER" id="PTHR33136">
    <property type="entry name" value="RAPID ALKALINIZATION FACTOR-LIKE"/>
    <property type="match status" value="1"/>
</dbReference>
<dbReference type="GO" id="GO:0009506">
    <property type="term" value="C:plasmodesma"/>
    <property type="evidence" value="ECO:0007669"/>
    <property type="project" value="TreeGrafter"/>
</dbReference>
<evidence type="ECO:0000313" key="8">
    <source>
        <dbReference type="Proteomes" id="UP000515121"/>
    </source>
</evidence>
<evidence type="ECO:0000256" key="5">
    <source>
        <dbReference type="ARBA" id="ARBA00022729"/>
    </source>
</evidence>
<dbReference type="Proteomes" id="UP000515121">
    <property type="component" value="Unplaced"/>
</dbReference>
<evidence type="ECO:0000313" key="9">
    <source>
        <dbReference type="RefSeq" id="XP_022724743.1"/>
    </source>
</evidence>
<gene>
    <name evidence="9" type="primary">LOC111281287</name>
</gene>
<comment type="similarity">
    <text evidence="2">Belongs to the plant rapid alkalinization factor (RALF) family.</text>
</comment>
<organism evidence="8 9">
    <name type="scientific">Durio zibethinus</name>
    <name type="common">Durian</name>
    <dbReference type="NCBI Taxonomy" id="66656"/>
    <lineage>
        <taxon>Eukaryota</taxon>
        <taxon>Viridiplantae</taxon>
        <taxon>Streptophyta</taxon>
        <taxon>Embryophyta</taxon>
        <taxon>Tracheophyta</taxon>
        <taxon>Spermatophyta</taxon>
        <taxon>Magnoliopsida</taxon>
        <taxon>eudicotyledons</taxon>
        <taxon>Gunneridae</taxon>
        <taxon>Pentapetalae</taxon>
        <taxon>rosids</taxon>
        <taxon>malvids</taxon>
        <taxon>Malvales</taxon>
        <taxon>Malvaceae</taxon>
        <taxon>Helicteroideae</taxon>
        <taxon>Durio</taxon>
    </lineage>
</organism>
<dbReference type="OrthoDB" id="1613518at2759"/>
<evidence type="ECO:0000256" key="6">
    <source>
        <dbReference type="ARBA" id="ARBA00023157"/>
    </source>
</evidence>
<protein>
    <submittedName>
        <fullName evidence="9">Protein RALF-like 19</fullName>
    </submittedName>
</protein>
<dbReference type="GeneID" id="111281287"/>
<reference evidence="9" key="1">
    <citation type="submission" date="2025-08" db="UniProtKB">
        <authorList>
            <consortium name="RefSeq"/>
        </authorList>
    </citation>
    <scope>IDENTIFICATION</scope>
    <source>
        <tissue evidence="9">Fruit stalk</tissue>
    </source>
</reference>
<proteinExistence type="inferred from homology"/>
<keyword evidence="5 7" id="KW-0732">Signal</keyword>
<feature type="signal peptide" evidence="7">
    <location>
        <begin position="1"/>
        <end position="20"/>
    </location>
</feature>